<dbReference type="SFLD" id="SFLDG01140">
    <property type="entry name" value="C2.B:_Phosphomannomutase_and_P"/>
    <property type="match status" value="1"/>
</dbReference>
<dbReference type="InterPro" id="IPR023214">
    <property type="entry name" value="HAD_sf"/>
</dbReference>
<comment type="catalytic activity">
    <reaction evidence="5">
        <text>beta-D-fructose 6-phosphate + UDP-alpha-D-glucose = sucrose 6(F)-phosphate + UDP + H(+)</text>
        <dbReference type="Rhea" id="RHEA:22172"/>
        <dbReference type="ChEBI" id="CHEBI:15378"/>
        <dbReference type="ChEBI" id="CHEBI:57634"/>
        <dbReference type="ChEBI" id="CHEBI:57723"/>
        <dbReference type="ChEBI" id="CHEBI:58223"/>
        <dbReference type="ChEBI" id="CHEBI:58885"/>
        <dbReference type="EC" id="2.4.1.14"/>
    </reaction>
</comment>
<comment type="caution">
    <text evidence="9">The sequence shown here is derived from an EMBL/GenBank/DDBJ whole genome shotgun (WGS) entry which is preliminary data.</text>
</comment>
<dbReference type="SFLD" id="SFLDG01141">
    <property type="entry name" value="C2.B.1:_Sucrose_Phosphatase_Li"/>
    <property type="match status" value="1"/>
</dbReference>
<keyword evidence="10" id="KW-1185">Reference proteome</keyword>
<dbReference type="EC" id="2.4.1.14" evidence="2"/>
<gene>
    <name evidence="9" type="ORF">P9H32_03395</name>
</gene>
<reference evidence="9 10" key="1">
    <citation type="journal article" date="2024" name="Appl. Environ. Microbiol.">
        <title>Pontiella agarivorans sp. nov., a novel marine anaerobic bacterium capable of degrading macroalgal polysaccharides and fixing nitrogen.</title>
        <authorList>
            <person name="Liu N."/>
            <person name="Kivenson V."/>
            <person name="Peng X."/>
            <person name="Cui Z."/>
            <person name="Lankiewicz T.S."/>
            <person name="Gosselin K.M."/>
            <person name="English C.J."/>
            <person name="Blair E.M."/>
            <person name="O'Malley M.A."/>
            <person name="Valentine D.L."/>
        </authorList>
    </citation>
    <scope>NUCLEOTIDE SEQUENCE [LARGE SCALE GENOMIC DNA]</scope>
    <source>
        <strain evidence="9 10">NLcol2</strain>
    </source>
</reference>
<dbReference type="NCBIfam" id="TIGR01484">
    <property type="entry name" value="HAD-SF-IIB"/>
    <property type="match status" value="1"/>
</dbReference>
<keyword evidence="9" id="KW-0378">Hydrolase</keyword>
<name>A0ABU5MU26_9BACT</name>
<accession>A0ABU5MU26</accession>
<dbReference type="Proteomes" id="UP001290861">
    <property type="component" value="Unassembled WGS sequence"/>
</dbReference>
<evidence type="ECO:0000259" key="8">
    <source>
        <dbReference type="Pfam" id="PF05116"/>
    </source>
</evidence>
<keyword evidence="3" id="KW-0328">Glycosyltransferase</keyword>
<dbReference type="NCBIfam" id="TIGR02471">
    <property type="entry name" value="sucr_syn_bact_C"/>
    <property type="match status" value="1"/>
</dbReference>
<protein>
    <recommendedName>
        <fullName evidence="2">sucrose-phosphate synthase</fullName>
        <ecNumber evidence="2">2.4.1.14</ecNumber>
    </recommendedName>
</protein>
<dbReference type="RefSeq" id="WP_322607459.1">
    <property type="nucleotide sequence ID" value="NZ_JARVCO010000002.1"/>
</dbReference>
<dbReference type="Pfam" id="PF05116">
    <property type="entry name" value="S6PP"/>
    <property type="match status" value="1"/>
</dbReference>
<dbReference type="SFLD" id="SFLDS00003">
    <property type="entry name" value="Haloacid_Dehalogenase"/>
    <property type="match status" value="1"/>
</dbReference>
<feature type="domain" description="Sucrose synthase first GT-B" evidence="7">
    <location>
        <begin position="8"/>
        <end position="209"/>
    </location>
</feature>
<dbReference type="GO" id="GO:0016787">
    <property type="term" value="F:hydrolase activity"/>
    <property type="evidence" value="ECO:0007669"/>
    <property type="project" value="UniProtKB-KW"/>
</dbReference>
<dbReference type="PANTHER" id="PTHR46039">
    <property type="entry name" value="SUCROSE-PHOSPHATE SYNTHASE 3-RELATED"/>
    <property type="match status" value="1"/>
</dbReference>
<dbReference type="Pfam" id="PF00534">
    <property type="entry name" value="Glycos_transf_1"/>
    <property type="match status" value="1"/>
</dbReference>
<dbReference type="InterPro" id="IPR012821">
    <property type="entry name" value="Sucrose_P_synth_Pase-like_dom"/>
</dbReference>
<dbReference type="SUPFAM" id="SSF56784">
    <property type="entry name" value="HAD-like"/>
    <property type="match status" value="1"/>
</dbReference>
<evidence type="ECO:0000313" key="10">
    <source>
        <dbReference type="Proteomes" id="UP001290861"/>
    </source>
</evidence>
<organism evidence="9 10">
    <name type="scientific">Pontiella agarivorans</name>
    <dbReference type="NCBI Taxonomy" id="3038953"/>
    <lineage>
        <taxon>Bacteria</taxon>
        <taxon>Pseudomonadati</taxon>
        <taxon>Kiritimatiellota</taxon>
        <taxon>Kiritimatiellia</taxon>
        <taxon>Kiritimatiellales</taxon>
        <taxon>Pontiellaceae</taxon>
        <taxon>Pontiella</taxon>
    </lineage>
</organism>
<keyword evidence="4" id="KW-0808">Transferase</keyword>
<evidence type="ECO:0000256" key="5">
    <source>
        <dbReference type="ARBA" id="ARBA00047471"/>
    </source>
</evidence>
<evidence type="ECO:0000259" key="6">
    <source>
        <dbReference type="Pfam" id="PF00534"/>
    </source>
</evidence>
<evidence type="ECO:0000256" key="2">
    <source>
        <dbReference type="ARBA" id="ARBA00012536"/>
    </source>
</evidence>
<evidence type="ECO:0000259" key="7">
    <source>
        <dbReference type="Pfam" id="PF00862"/>
    </source>
</evidence>
<dbReference type="SUPFAM" id="SSF53756">
    <property type="entry name" value="UDP-Glycosyltransferase/glycogen phosphorylase"/>
    <property type="match status" value="1"/>
</dbReference>
<dbReference type="EMBL" id="JARVCO010000002">
    <property type="protein sequence ID" value="MDZ8117660.1"/>
    <property type="molecule type" value="Genomic_DNA"/>
</dbReference>
<sequence>MTNEKLYIQMFSLHGLIRSSNLEMGRDADTGGQIKYVLEEGLELSRQPEVERVDLFTRQIRDKTVSEDYSISIEQVTDTFRIVRIPCGGGKYHRKELLWRYLDEYIDKTVQFIKREGRMPDVVHGHYADAGYVAMWLSRLFGVPFIFTGHSLGRSKKQKLLSDGMTEEKINRKYMISQRIDAEEEVLKSAELIITSTRQEVDEQYGQYTYQHGPEYRVIPPGIDLEKFYPYYHDQFEENEPDIEARYARASLLRELERFFKAKDKPLVLALCRPDKRKNISGLIEAFGADRELQAMANLAIYAGIRKDITIMEDNEQGVLTDMLLLMDKYDLYGKMAIPKKHDFDLEVPELYRIAAASNGVFVNAALTEPFGLTLLEGAATGLPLVATDDGGPRDILANCKNGLLVDPTDSDAIAKSIKSIISDPDVWENYSKNGILNIRNHYTWESHARQYIKEISGVIEKNKPAETAAPATPSAIGRRFAELNHFLITDIDNTLIGDDNSRLPELIDFLRNCHGRIGFGIATGRTIESATEILAEHGIPQPDIMITSVGAEIYYGAEQHADQGWKAHISNHWNREKIRQLLRPLDFLEYQEEDTQRPHKVSYNMDPGKDRLTRIHDLLQKNRCRYTLIYSHEQFLDILPHRASKGKSIRYLSYKWHIPLANILVAGDSGNDAEMLRGDTAGVVVGNYSAELEAFKGKRKIYFADADCAGGILEGIAHYNLQNSIEA</sequence>
<dbReference type="InterPro" id="IPR036412">
    <property type="entry name" value="HAD-like_sf"/>
</dbReference>
<dbReference type="PANTHER" id="PTHR46039:SF5">
    <property type="entry name" value="SUCROSE-PHOSPHATE SYNTHASE 3-RELATED"/>
    <property type="match status" value="1"/>
</dbReference>
<evidence type="ECO:0000256" key="1">
    <source>
        <dbReference type="ARBA" id="ARBA00006530"/>
    </source>
</evidence>
<comment type="similarity">
    <text evidence="1">Belongs to the glycosyltransferase 1 family.</text>
</comment>
<dbReference type="InterPro" id="IPR000368">
    <property type="entry name" value="Sucrose_synth_GT-B1"/>
</dbReference>
<evidence type="ECO:0000256" key="4">
    <source>
        <dbReference type="ARBA" id="ARBA00022679"/>
    </source>
</evidence>
<feature type="domain" description="Glycosyl transferase family 1" evidence="6">
    <location>
        <begin position="260"/>
        <end position="435"/>
    </location>
</feature>
<dbReference type="InterPro" id="IPR006380">
    <property type="entry name" value="SPP-like_dom"/>
</dbReference>
<feature type="domain" description="Sucrose phosphatase-like" evidence="8">
    <location>
        <begin position="486"/>
        <end position="721"/>
    </location>
</feature>
<evidence type="ECO:0000256" key="3">
    <source>
        <dbReference type="ARBA" id="ARBA00022676"/>
    </source>
</evidence>
<dbReference type="NCBIfam" id="TIGR02472">
    <property type="entry name" value="sucr_P_syn_N"/>
    <property type="match status" value="1"/>
</dbReference>
<dbReference type="InterPro" id="IPR044161">
    <property type="entry name" value="SPS"/>
</dbReference>
<dbReference type="InterPro" id="IPR001296">
    <property type="entry name" value="Glyco_trans_1"/>
</dbReference>
<dbReference type="InterPro" id="IPR006379">
    <property type="entry name" value="HAD-SF_hydro_IIB"/>
</dbReference>
<proteinExistence type="inferred from homology"/>
<dbReference type="Gene3D" id="3.40.50.2000">
    <property type="entry name" value="Glycogen Phosphorylase B"/>
    <property type="match status" value="2"/>
</dbReference>
<dbReference type="Gene3D" id="3.90.1070.10">
    <property type="match status" value="1"/>
</dbReference>
<evidence type="ECO:0000313" key="9">
    <source>
        <dbReference type="EMBL" id="MDZ8117660.1"/>
    </source>
</evidence>
<dbReference type="Gene3D" id="3.40.50.1000">
    <property type="entry name" value="HAD superfamily/HAD-like"/>
    <property type="match status" value="1"/>
</dbReference>
<dbReference type="InterPro" id="IPR012822">
    <property type="entry name" value="SucroseP_synth_GlycoTrfase_dom"/>
</dbReference>
<dbReference type="Pfam" id="PF00862">
    <property type="entry name" value="GT-B_Sucrose_synth"/>
    <property type="match status" value="1"/>
</dbReference>